<dbReference type="GO" id="GO:0015935">
    <property type="term" value="C:small ribosomal subunit"/>
    <property type="evidence" value="ECO:0007669"/>
    <property type="project" value="TreeGrafter"/>
</dbReference>
<dbReference type="EMBL" id="KJ776828">
    <property type="protein sequence ID" value="AIA19675.1"/>
    <property type="molecule type" value="Genomic_DNA"/>
</dbReference>
<dbReference type="Pfam" id="PF00253">
    <property type="entry name" value="Ribosomal_S14"/>
    <property type="match status" value="1"/>
</dbReference>
<dbReference type="EMBL" id="KJ776831">
    <property type="protein sequence ID" value="AIA20302.1"/>
    <property type="molecule type" value="Genomic_DNA"/>
</dbReference>
<dbReference type="EMBL" id="KJ776833">
    <property type="protein sequence ID" value="AIA20720.1"/>
    <property type="molecule type" value="Genomic_DNA"/>
</dbReference>
<dbReference type="EMBL" id="KJ776830">
    <property type="protein sequence ID" value="AIA20093.1"/>
    <property type="molecule type" value="Genomic_DNA"/>
</dbReference>
<proteinExistence type="inferred from homology"/>
<dbReference type="GeneID" id="19221668"/>
<dbReference type="GO" id="GO:0003735">
    <property type="term" value="F:structural constituent of ribosome"/>
    <property type="evidence" value="ECO:0007669"/>
    <property type="project" value="InterPro"/>
</dbReference>
<protein>
    <recommendedName>
        <fullName evidence="4">Small ribosomal subunit protein uS14c</fullName>
    </recommendedName>
</protein>
<evidence type="ECO:0000256" key="2">
    <source>
        <dbReference type="ARBA" id="ARBA00022980"/>
    </source>
</evidence>
<organism evidence="5">
    <name type="scientific">Pyropia perforata</name>
    <name type="common">Red alga</name>
    <name type="synonym">Porphyra perforata</name>
    <dbReference type="NCBI Taxonomy" id="182771"/>
    <lineage>
        <taxon>Eukaryota</taxon>
        <taxon>Rhodophyta</taxon>
        <taxon>Bangiophyceae</taxon>
        <taxon>Bangiales</taxon>
        <taxon>Bangiaceae</taxon>
        <taxon>Pyropia</taxon>
    </lineage>
</organism>
<evidence type="ECO:0000313" key="5">
    <source>
        <dbReference type="EMBL" id="AGQ17133.1"/>
    </source>
</evidence>
<dbReference type="EMBL" id="KJ776835">
    <property type="protein sequence ID" value="AIA21138.1"/>
    <property type="molecule type" value="Genomic_DNA"/>
</dbReference>
<dbReference type="EMBL" id="KJ776832">
    <property type="protein sequence ID" value="AIA20511.1"/>
    <property type="molecule type" value="Genomic_DNA"/>
</dbReference>
<sequence>MAKKNMIQREFKREKLEKKYYLKRLAIKDQLKEATSFSDKMELRQKLQEMPRNSAAVRGRNRCWLTGRSRGYYRDFGLSRHVFREMSHECLLPGVTKSSW</sequence>
<evidence type="ECO:0000256" key="1">
    <source>
        <dbReference type="ARBA" id="ARBA00009083"/>
    </source>
</evidence>
<dbReference type="PANTHER" id="PTHR19836:SF19">
    <property type="entry name" value="SMALL RIBOSOMAL SUBUNIT PROTEIN US14M"/>
    <property type="match status" value="1"/>
</dbReference>
<dbReference type="RefSeq" id="YP_009027601.1">
    <property type="nucleotide sequence ID" value="NC_024050.1"/>
</dbReference>
<dbReference type="Gene3D" id="1.10.287.1480">
    <property type="match status" value="1"/>
</dbReference>
<dbReference type="EMBL" id="KJ776827">
    <property type="protein sequence ID" value="AIA19466.1"/>
    <property type="molecule type" value="Genomic_DNA"/>
</dbReference>
<dbReference type="EMBL" id="KF515973">
    <property type="protein sequence ID" value="AHB35304.1"/>
    <property type="molecule type" value="Genomic_DNA"/>
</dbReference>
<dbReference type="GO" id="GO:0006412">
    <property type="term" value="P:translation"/>
    <property type="evidence" value="ECO:0007669"/>
    <property type="project" value="InterPro"/>
</dbReference>
<dbReference type="GO" id="GO:0005737">
    <property type="term" value="C:cytoplasm"/>
    <property type="evidence" value="ECO:0007669"/>
    <property type="project" value="UniProtKB-ARBA"/>
</dbReference>
<dbReference type="EMBL" id="KC904971">
    <property type="protein sequence ID" value="AGQ17133.1"/>
    <property type="molecule type" value="Genomic_DNA"/>
</dbReference>
<dbReference type="SUPFAM" id="SSF57716">
    <property type="entry name" value="Glucocorticoid receptor-like (DNA-binding domain)"/>
    <property type="match status" value="1"/>
</dbReference>
<accession>A0A023HRN7</accession>
<dbReference type="InterPro" id="IPR023036">
    <property type="entry name" value="Ribosomal_uS14_bac/plastid"/>
</dbReference>
<dbReference type="FunFam" id="1.10.287.1480:FF:000001">
    <property type="entry name" value="30S ribosomal protein S14"/>
    <property type="match status" value="1"/>
</dbReference>
<evidence type="ECO:0000313" key="6">
    <source>
        <dbReference type="EMBL" id="AHB35095.1"/>
    </source>
</evidence>
<keyword evidence="6" id="KW-0150">Chloroplast</keyword>
<keyword evidence="5" id="KW-0934">Plastid</keyword>
<keyword evidence="3" id="KW-0687">Ribonucleoprotein</keyword>
<dbReference type="EMBL" id="KF515972">
    <property type="protein sequence ID" value="AHB35095.1"/>
    <property type="molecule type" value="Genomic_DNA"/>
</dbReference>
<dbReference type="NCBIfam" id="NF006477">
    <property type="entry name" value="PRK08881.1"/>
    <property type="match status" value="1"/>
</dbReference>
<dbReference type="PANTHER" id="PTHR19836">
    <property type="entry name" value="30S RIBOSOMAL PROTEIN S14"/>
    <property type="match status" value="1"/>
</dbReference>
<evidence type="ECO:0000256" key="3">
    <source>
        <dbReference type="ARBA" id="ARBA00023274"/>
    </source>
</evidence>
<gene>
    <name evidence="5" type="primary">rps14</name>
</gene>
<name>A0A023HRN7_PYRPE</name>
<dbReference type="AlphaFoldDB" id="A0A023HRN7"/>
<keyword evidence="2 5" id="KW-0689">Ribosomal protein</keyword>
<dbReference type="HAMAP" id="MF_00537">
    <property type="entry name" value="Ribosomal_uS14_1"/>
    <property type="match status" value="1"/>
</dbReference>
<dbReference type="InterPro" id="IPR001209">
    <property type="entry name" value="Ribosomal_uS14"/>
</dbReference>
<comment type="similarity">
    <text evidence="1">Belongs to the universal ribosomal protein uS14 family.</text>
</comment>
<geneLocation type="plastid" evidence="5"/>
<dbReference type="PROSITE" id="PS00527">
    <property type="entry name" value="RIBOSOMAL_S14"/>
    <property type="match status" value="1"/>
</dbReference>
<accession>A0A059STJ5</accession>
<evidence type="ECO:0000256" key="4">
    <source>
        <dbReference type="ARBA" id="ARBA00035247"/>
    </source>
</evidence>
<dbReference type="EMBL" id="KJ776829">
    <property type="protein sequence ID" value="AIA19884.1"/>
    <property type="molecule type" value="Genomic_DNA"/>
</dbReference>
<reference evidence="5" key="1">
    <citation type="journal article" date="2014" name="Sci. Rep.">
        <title>Minimally destructive sampling of type specimens of Pyropia (Bangiales, Rhodophyta) recovers complete plastid and mitochondrial genomes.</title>
        <authorList>
            <person name="Hughey J.R."/>
            <person name="Gabrielson P.W."/>
            <person name="Rohmer L."/>
            <person name="Tortolani J."/>
            <person name="Silva M."/>
            <person name="Miller K.A."/>
            <person name="Young J.D."/>
            <person name="Martell C."/>
            <person name="Ruediger E."/>
        </authorList>
    </citation>
    <scope>NUCLEOTIDE SEQUENCE</scope>
    <source>
        <strain evidence="5">LD 13037</strain>
    </source>
</reference>
<dbReference type="EMBL" id="KJ776834">
    <property type="protein sequence ID" value="AIA20929.1"/>
    <property type="molecule type" value="Genomic_DNA"/>
</dbReference>
<dbReference type="InterPro" id="IPR018271">
    <property type="entry name" value="Ribosomal_uS14_CS"/>
</dbReference>